<name>A0ABX7SMY5_9CAUL</name>
<evidence type="ECO:0000313" key="2">
    <source>
        <dbReference type="Proteomes" id="UP000663942"/>
    </source>
</evidence>
<dbReference type="RefSeq" id="WP_207825560.1">
    <property type="nucleotide sequence ID" value="NZ_CP062006.1"/>
</dbReference>
<accession>A0ABX7SMY5</accession>
<keyword evidence="2" id="KW-1185">Reference proteome</keyword>
<proteinExistence type="predicted"/>
<reference evidence="1 2" key="1">
    <citation type="submission" date="2020-09" db="EMBL/GenBank/DDBJ databases">
        <title>Brevundimonas sp. LVF1 isolated from an oligotrophic pond in Goettingen, Germany.</title>
        <authorList>
            <person name="Friedrich I."/>
            <person name="Klassen A."/>
            <person name="Neubauer H."/>
            <person name="Schneider D."/>
            <person name="Hertel R."/>
            <person name="Daniel R."/>
        </authorList>
    </citation>
    <scope>NUCLEOTIDE SEQUENCE [LARGE SCALE GENOMIC DNA]</scope>
    <source>
        <strain evidence="1 2">LVF1</strain>
    </source>
</reference>
<dbReference type="Proteomes" id="UP000663942">
    <property type="component" value="Chromosome"/>
</dbReference>
<protein>
    <submittedName>
        <fullName evidence="1">Uncharacterized protein</fullName>
    </submittedName>
</protein>
<gene>
    <name evidence="1" type="ORF">IFE19_03050</name>
</gene>
<dbReference type="EMBL" id="CP062006">
    <property type="protein sequence ID" value="QTC88388.1"/>
    <property type="molecule type" value="Genomic_DNA"/>
</dbReference>
<organism evidence="1 2">
    <name type="scientific">Brevundimonas pondensis</name>
    <dbReference type="NCBI Taxonomy" id="2774189"/>
    <lineage>
        <taxon>Bacteria</taxon>
        <taxon>Pseudomonadati</taxon>
        <taxon>Pseudomonadota</taxon>
        <taxon>Alphaproteobacteria</taxon>
        <taxon>Caulobacterales</taxon>
        <taxon>Caulobacteraceae</taxon>
        <taxon>Brevundimonas</taxon>
    </lineage>
</organism>
<sequence>MYPHDFSTPCLISNAEWIEIFDGMDSGSGMHPRGINLRQIEHPRYGLLTAVEAGRFWLVIAGEYIDAADDMMPPRFYPSTKLVNMAHEHEFGVEPYLEKRDRLASQGGGLWSSADSIRCSDCLLCGSAAGHDLW</sequence>
<evidence type="ECO:0000313" key="1">
    <source>
        <dbReference type="EMBL" id="QTC88388.1"/>
    </source>
</evidence>